<evidence type="ECO:0000313" key="1">
    <source>
        <dbReference type="EMBL" id="ASP40345.1"/>
    </source>
</evidence>
<organism evidence="1 2">
    <name type="scientific">Bacterioplanes sanyensis</name>
    <dbReference type="NCBI Taxonomy" id="1249553"/>
    <lineage>
        <taxon>Bacteria</taxon>
        <taxon>Pseudomonadati</taxon>
        <taxon>Pseudomonadota</taxon>
        <taxon>Gammaproteobacteria</taxon>
        <taxon>Oceanospirillales</taxon>
        <taxon>Oceanospirillaceae</taxon>
        <taxon>Bacterioplanes</taxon>
    </lineage>
</organism>
<accession>A0A222FMU0</accession>
<name>A0A222FMU0_9GAMM</name>
<proteinExistence type="predicted"/>
<keyword evidence="2" id="KW-1185">Reference proteome</keyword>
<dbReference type="RefSeq" id="WP_094061512.1">
    <property type="nucleotide sequence ID" value="NZ_CP022530.1"/>
</dbReference>
<dbReference type="AlphaFoldDB" id="A0A222FMU0"/>
<gene>
    <name evidence="1" type="ORF">CHH28_17415</name>
</gene>
<evidence type="ECO:0000313" key="2">
    <source>
        <dbReference type="Proteomes" id="UP000202440"/>
    </source>
</evidence>
<sequence>MNNQIMAQVYGAETVTVEGTRYSKLWIGQPVTDPNAQNAKGIAFMAVKCDATVYDALNLPSYPANVTLDIELRKGSKNSLTQYCTGVRVNGSAPSPKAKAG</sequence>
<protein>
    <submittedName>
        <fullName evidence="1">Uncharacterized protein</fullName>
    </submittedName>
</protein>
<reference evidence="1 2" key="1">
    <citation type="submission" date="2017-07" db="EMBL/GenBank/DDBJ databases">
        <title>Annotated genome sequence of Bacterioplanes sanyensis isolated from Red Sea.</title>
        <authorList>
            <person name="Rehman Z.U."/>
        </authorList>
    </citation>
    <scope>NUCLEOTIDE SEQUENCE [LARGE SCALE GENOMIC DNA]</scope>
    <source>
        <strain evidence="1 2">NV9</strain>
    </source>
</reference>
<dbReference type="KEGG" id="bsan:CHH28_17415"/>
<dbReference type="EMBL" id="CP022530">
    <property type="protein sequence ID" value="ASP40345.1"/>
    <property type="molecule type" value="Genomic_DNA"/>
</dbReference>
<dbReference type="Proteomes" id="UP000202440">
    <property type="component" value="Chromosome"/>
</dbReference>
<dbReference type="OrthoDB" id="6079046at2"/>